<evidence type="ECO:0000256" key="2">
    <source>
        <dbReference type="ARBA" id="ARBA00022452"/>
    </source>
</evidence>
<dbReference type="InterPro" id="IPR010827">
    <property type="entry name" value="BamA/TamA_POTRA"/>
</dbReference>
<evidence type="ECO:0000256" key="5">
    <source>
        <dbReference type="ARBA" id="ARBA00023136"/>
    </source>
</evidence>
<keyword evidence="7" id="KW-0175">Coiled coil</keyword>
<proteinExistence type="predicted"/>
<keyword evidence="8" id="KW-1133">Transmembrane helix</keyword>
<organism evidence="10 11">
    <name type="scientific">Geodia barretti</name>
    <name type="common">Barrett's horny sponge</name>
    <dbReference type="NCBI Taxonomy" id="519541"/>
    <lineage>
        <taxon>Eukaryota</taxon>
        <taxon>Metazoa</taxon>
        <taxon>Porifera</taxon>
        <taxon>Demospongiae</taxon>
        <taxon>Heteroscleromorpha</taxon>
        <taxon>Tetractinellida</taxon>
        <taxon>Astrophorina</taxon>
        <taxon>Geodiidae</taxon>
        <taxon>Geodia</taxon>
    </lineage>
</organism>
<dbReference type="Pfam" id="PF01103">
    <property type="entry name" value="Omp85"/>
    <property type="match status" value="1"/>
</dbReference>
<dbReference type="GO" id="GO:0071709">
    <property type="term" value="P:membrane assembly"/>
    <property type="evidence" value="ECO:0007669"/>
    <property type="project" value="InterPro"/>
</dbReference>
<dbReference type="SMART" id="SM00935">
    <property type="entry name" value="OmpH"/>
    <property type="match status" value="1"/>
</dbReference>
<keyword evidence="11" id="KW-1185">Reference proteome</keyword>
<protein>
    <submittedName>
        <fullName evidence="10">Outer membrane protein assembly factor BamA</fullName>
    </submittedName>
</protein>
<keyword evidence="6" id="KW-0998">Cell outer membrane</keyword>
<evidence type="ECO:0000256" key="8">
    <source>
        <dbReference type="SAM" id="Phobius"/>
    </source>
</evidence>
<sequence>MRFEWFVASRYLRSRRKQSFISIISIISIGGVALGVATVILVSAILDGVEQGLKDRFLANEAHVVFRLHDNSFFDDYQKRISQIETIDEVVATSPVVWAQSAVLRERSDTIQDVIYIKGIDPVQEDKVTGFSKFVDGSTELQDSQYIEDARLIRDETITGGIVLGGRLAARLGVIKGDMLRLIVNLAKHPVNESMLIPDLASFVVIGFYESELAVYDNNFGFIHLEAAQKMYNKKNQVNTIFVRLTDAELAPRIARRIEDKVQFSVLEGMPDARTWMEMQAPLFSALRLEKIATVIIEALIILVASFNIASTLIMTVMEKTKDVGTLRTLGGHLIMSAPKNVLILISLFIGFAAITVFAEETEKPTLGPQVATIEQQMEAETDKDTTADTTKPAGDAMLLVKKISFEGVKTSSEDMLRTLIQTQVGQEVSEELLTQDVKSLFKDTGFFSELTVDVEPVETGGLEVIYKVVENPKISGINIIGNENLNTGKLKDEITLRPSEIYSDRRRWESERALQKLYHEKGYYLVGIQTHIGDKDEEANTIQVTFEINEGPRVRIEEINFIGNTQISGNTIQKKLKTRTGKPFDQMLFEEEDLSLNIRNYYQDQGFSQVKVIGYEKRFTEDKTGLILDITVDEGPEFIIGTYTLEVEAGAKNLFSEKKIRGMLDPAEGEVFNRATFDESIAKLQQAYLDKGYLLSEVLPTPTFNEVDGVVDITLGINEGDVIIIDKVIITGLEKTKEHVVKRELDFLGIESDELLDVKALRKARQRLFQMGSFIRAVDFVPSDTPEENRKELRVNIAETPRTGMLSLGGGYGSEGGIFGVAEVGQNNFRGQAYRVHLKGELGTRDHHTAELSFGTPWVLGTPTRLNARIYDNRRFRRYYGTVGALLNRQIGGNYLYDRYVWARRGASLTLGRPIAHDIDLSVRFRNEHVESHNPDREIYNRSTRSILFSLGRDTRDYRTSLFDPTAGSFHTLSYEYSGGILGADNKFQKYYADSSLFYSGWWNHVIAAHVRAGIMRSDSTDAYFLFYERFFLGGVDSIRGYEDWEIYPDPDATGFINPYGGDKVFFANFEYRVPISQQLTAALFFDIGQVWDEKTTNVFSEINMKRGLGLEARFTMLGISGSIGQESFKIGVVNTQQVLEGSQKATDATELLQAASERLKTKLQRLVDEIRTLQEKKAKTELFVEKAQTADLDNEIRLKQQEYQREAEIGQQALLEKEQELMEPIYNNLQEVIIKVGESEDFDIILEKRLITLYVKKEYDLTQQLIGLMNESSE</sequence>
<dbReference type="InterPro" id="IPR051447">
    <property type="entry name" value="Lipoprotein-release_system"/>
</dbReference>
<keyword evidence="4" id="KW-0677">Repeat</keyword>
<gene>
    <name evidence="10" type="ORF">GBAR_LOCUS15981</name>
</gene>
<feature type="coiled-coil region" evidence="7">
    <location>
        <begin position="1151"/>
        <end position="1178"/>
    </location>
</feature>
<dbReference type="Pfam" id="PF03938">
    <property type="entry name" value="OmpH"/>
    <property type="match status" value="1"/>
</dbReference>
<dbReference type="AlphaFoldDB" id="A0AA35WNL4"/>
<feature type="transmembrane region" description="Helical" evidence="8">
    <location>
        <begin position="20"/>
        <end position="46"/>
    </location>
</feature>
<dbReference type="GO" id="GO:0098797">
    <property type="term" value="C:plasma membrane protein complex"/>
    <property type="evidence" value="ECO:0007669"/>
    <property type="project" value="TreeGrafter"/>
</dbReference>
<comment type="caution">
    <text evidence="10">The sequence shown here is derived from an EMBL/GenBank/DDBJ whole genome shotgun (WGS) entry which is preliminary data.</text>
</comment>
<dbReference type="GO" id="GO:0019867">
    <property type="term" value="C:outer membrane"/>
    <property type="evidence" value="ECO:0007669"/>
    <property type="project" value="InterPro"/>
</dbReference>
<name>A0AA35WNL4_GEOBA</name>
<dbReference type="InterPro" id="IPR034746">
    <property type="entry name" value="POTRA"/>
</dbReference>
<dbReference type="PROSITE" id="PS51779">
    <property type="entry name" value="POTRA"/>
    <property type="match status" value="2"/>
</dbReference>
<evidence type="ECO:0000256" key="7">
    <source>
        <dbReference type="SAM" id="Coils"/>
    </source>
</evidence>
<dbReference type="InterPro" id="IPR024930">
    <property type="entry name" value="Skp_dom_sf"/>
</dbReference>
<feature type="transmembrane region" description="Helical" evidence="8">
    <location>
        <begin position="292"/>
        <end position="317"/>
    </location>
</feature>
<evidence type="ECO:0000256" key="4">
    <source>
        <dbReference type="ARBA" id="ARBA00022737"/>
    </source>
</evidence>
<evidence type="ECO:0000313" key="10">
    <source>
        <dbReference type="EMBL" id="CAI8028043.1"/>
    </source>
</evidence>
<dbReference type="PANTHER" id="PTHR30489:SF0">
    <property type="entry name" value="LIPOPROTEIN-RELEASING SYSTEM TRANSMEMBRANE PROTEIN LOLE"/>
    <property type="match status" value="1"/>
</dbReference>
<dbReference type="SUPFAM" id="SSF111384">
    <property type="entry name" value="OmpH-like"/>
    <property type="match status" value="1"/>
</dbReference>
<dbReference type="Gene3D" id="3.30.910.20">
    <property type="entry name" value="Skp domain"/>
    <property type="match status" value="1"/>
</dbReference>
<dbReference type="InterPro" id="IPR005632">
    <property type="entry name" value="Chaperone_Skp"/>
</dbReference>
<reference evidence="10" key="1">
    <citation type="submission" date="2023-03" db="EMBL/GenBank/DDBJ databases">
        <authorList>
            <person name="Steffen K."/>
            <person name="Cardenas P."/>
        </authorList>
    </citation>
    <scope>NUCLEOTIDE SEQUENCE</scope>
</reference>
<dbReference type="Gene3D" id="2.40.160.50">
    <property type="entry name" value="membrane protein fhac: a member of the omp85/tpsb transporter family"/>
    <property type="match status" value="1"/>
</dbReference>
<evidence type="ECO:0000256" key="6">
    <source>
        <dbReference type="ARBA" id="ARBA00023237"/>
    </source>
</evidence>
<dbReference type="GO" id="GO:0044874">
    <property type="term" value="P:lipoprotein localization to outer membrane"/>
    <property type="evidence" value="ECO:0007669"/>
    <property type="project" value="TreeGrafter"/>
</dbReference>
<dbReference type="GO" id="GO:0051082">
    <property type="term" value="F:unfolded protein binding"/>
    <property type="evidence" value="ECO:0007669"/>
    <property type="project" value="InterPro"/>
</dbReference>
<dbReference type="Pfam" id="PF12704">
    <property type="entry name" value="MacB_PCD"/>
    <property type="match status" value="1"/>
</dbReference>
<dbReference type="PANTHER" id="PTHR30489">
    <property type="entry name" value="LIPOPROTEIN-RELEASING SYSTEM TRANSMEMBRANE PROTEIN LOLE"/>
    <property type="match status" value="1"/>
</dbReference>
<dbReference type="Gene3D" id="3.10.20.310">
    <property type="entry name" value="membrane protein fhac"/>
    <property type="match status" value="5"/>
</dbReference>
<evidence type="ECO:0000256" key="3">
    <source>
        <dbReference type="ARBA" id="ARBA00022692"/>
    </source>
</evidence>
<feature type="domain" description="POTRA" evidence="9">
    <location>
        <begin position="555"/>
        <end position="636"/>
    </location>
</feature>
<dbReference type="InterPro" id="IPR023707">
    <property type="entry name" value="OM_assembly_BamA"/>
</dbReference>
<evidence type="ECO:0000256" key="1">
    <source>
        <dbReference type="ARBA" id="ARBA00004370"/>
    </source>
</evidence>
<dbReference type="InterPro" id="IPR025857">
    <property type="entry name" value="MacB_PCD"/>
</dbReference>
<keyword evidence="3 8" id="KW-0812">Transmembrane</keyword>
<keyword evidence="5 8" id="KW-0472">Membrane</keyword>
<evidence type="ECO:0000259" key="9">
    <source>
        <dbReference type="PROSITE" id="PS51779"/>
    </source>
</evidence>
<dbReference type="NCBIfam" id="TIGR03303">
    <property type="entry name" value="OM_YaeT"/>
    <property type="match status" value="1"/>
</dbReference>
<feature type="transmembrane region" description="Helical" evidence="8">
    <location>
        <begin position="338"/>
        <end position="359"/>
    </location>
</feature>
<dbReference type="InterPro" id="IPR000184">
    <property type="entry name" value="Bac_surfAg_D15"/>
</dbReference>
<comment type="subcellular location">
    <subcellularLocation>
        <location evidence="1">Membrane</location>
    </subcellularLocation>
</comment>
<dbReference type="EMBL" id="CASHTH010002314">
    <property type="protein sequence ID" value="CAI8028043.1"/>
    <property type="molecule type" value="Genomic_DNA"/>
</dbReference>
<keyword evidence="2" id="KW-1134">Transmembrane beta strand</keyword>
<evidence type="ECO:0000313" key="11">
    <source>
        <dbReference type="Proteomes" id="UP001174909"/>
    </source>
</evidence>
<accession>A0AA35WNL4</accession>
<dbReference type="Pfam" id="PF07244">
    <property type="entry name" value="POTRA"/>
    <property type="match status" value="4"/>
</dbReference>
<dbReference type="Proteomes" id="UP001174909">
    <property type="component" value="Unassembled WGS sequence"/>
</dbReference>
<feature type="domain" description="POTRA" evidence="9">
    <location>
        <begin position="399"/>
        <end position="472"/>
    </location>
</feature>